<evidence type="ECO:0000313" key="4">
    <source>
        <dbReference type="Proteomes" id="UP000177583"/>
    </source>
</evidence>
<feature type="transmembrane region" description="Helical" evidence="1">
    <location>
        <begin position="120"/>
        <end position="139"/>
    </location>
</feature>
<reference evidence="3 4" key="1">
    <citation type="journal article" date="2016" name="Nat. Commun.">
        <title>Thousands of microbial genomes shed light on interconnected biogeochemical processes in an aquifer system.</title>
        <authorList>
            <person name="Anantharaman K."/>
            <person name="Brown C.T."/>
            <person name="Hug L.A."/>
            <person name="Sharon I."/>
            <person name="Castelle C.J."/>
            <person name="Probst A.J."/>
            <person name="Thomas B.C."/>
            <person name="Singh A."/>
            <person name="Wilkins M.J."/>
            <person name="Karaoz U."/>
            <person name="Brodie E.L."/>
            <person name="Williams K.H."/>
            <person name="Hubbard S.S."/>
            <person name="Banfield J.F."/>
        </authorList>
    </citation>
    <scope>NUCLEOTIDE SEQUENCE [LARGE SCALE GENOMIC DNA]</scope>
</reference>
<evidence type="ECO:0000259" key="2">
    <source>
        <dbReference type="Pfam" id="PF11141"/>
    </source>
</evidence>
<feature type="domain" description="DUF2914" evidence="2">
    <location>
        <begin position="292"/>
        <end position="358"/>
    </location>
</feature>
<dbReference type="Pfam" id="PF11141">
    <property type="entry name" value="DUF2914"/>
    <property type="match status" value="1"/>
</dbReference>
<feature type="transmembrane region" description="Helical" evidence="1">
    <location>
        <begin position="89"/>
        <end position="108"/>
    </location>
</feature>
<comment type="caution">
    <text evidence="3">The sequence shown here is derived from an EMBL/GenBank/DDBJ whole genome shotgun (WGS) entry which is preliminary data.</text>
</comment>
<dbReference type="InterPro" id="IPR022606">
    <property type="entry name" value="DUF2914"/>
</dbReference>
<protein>
    <recommendedName>
        <fullName evidence="2">DUF2914 domain-containing protein</fullName>
    </recommendedName>
</protein>
<gene>
    <name evidence="3" type="ORF">A2557_10115</name>
</gene>
<keyword evidence="1" id="KW-0812">Transmembrane</keyword>
<accession>A0A1F6GM83</accession>
<evidence type="ECO:0000313" key="3">
    <source>
        <dbReference type="EMBL" id="OGG99213.1"/>
    </source>
</evidence>
<feature type="transmembrane region" description="Helical" evidence="1">
    <location>
        <begin position="56"/>
        <end position="77"/>
    </location>
</feature>
<dbReference type="Proteomes" id="UP000177583">
    <property type="component" value="Unassembled WGS sequence"/>
</dbReference>
<feature type="transmembrane region" description="Helical" evidence="1">
    <location>
        <begin position="27"/>
        <end position="44"/>
    </location>
</feature>
<dbReference type="AlphaFoldDB" id="A0A1F6GM83"/>
<name>A0A1F6GM83_9PROT</name>
<proteinExistence type="predicted"/>
<organism evidence="3 4">
    <name type="scientific">Candidatus Lambdaproteobacteria bacterium RIFOXYD2_FULL_56_26</name>
    <dbReference type="NCBI Taxonomy" id="1817773"/>
    <lineage>
        <taxon>Bacteria</taxon>
        <taxon>Pseudomonadati</taxon>
        <taxon>Pseudomonadota</taxon>
        <taxon>Candidatus Lambdaproteobacteria</taxon>
    </lineage>
</organism>
<dbReference type="EMBL" id="MFNF01000060">
    <property type="protein sequence ID" value="OGG99213.1"/>
    <property type="molecule type" value="Genomic_DNA"/>
</dbReference>
<evidence type="ECO:0000256" key="1">
    <source>
        <dbReference type="SAM" id="Phobius"/>
    </source>
</evidence>
<feature type="transmembrane region" description="Helical" evidence="1">
    <location>
        <begin position="146"/>
        <end position="165"/>
    </location>
</feature>
<keyword evidence="1" id="KW-0472">Membrane</keyword>
<keyword evidence="1" id="KW-1133">Transmembrane helix</keyword>
<sequence>MDQLKERLSRHRLWLWVLGRYKRHEQYVPLLSFVLGFLWDSLTLSRIDRFRDNLILSFYLIFLTSCLILTHLGRIPNRLSVRWSRYKKFYPLGIQFFQGGLFSAYVIYYSQSASLSKNLWFVVLLGVLWTLSEFLQYHLGDLRLQLALYYLLSHSFFAFFLPILFKKTGYWMFFGAGVVSFVLLGLVLTVFWRTGVISHWRSLGASIALALGLFLGLDGLYRANLIPPVPLSLKTAGVYHKVEKKGDAYFLEYEPPDWYQFWRKRSWEFHFVEGRDRLVGFTAIFAPDGIEQEILENWYWWDPALDNWRLMDSHPYKITGGRAFGWRNYYVKRFVKPGLWRVEVEDEEGKLLGDFDFELQIVKERPAPLAVRVQ</sequence>
<feature type="transmembrane region" description="Helical" evidence="1">
    <location>
        <begin position="203"/>
        <end position="221"/>
    </location>
</feature>
<feature type="transmembrane region" description="Helical" evidence="1">
    <location>
        <begin position="171"/>
        <end position="191"/>
    </location>
</feature>